<feature type="domain" description="Formylmethanofuran dehydrogenase subunit E" evidence="1">
    <location>
        <begin position="158"/>
        <end position="255"/>
    </location>
</feature>
<evidence type="ECO:0000259" key="1">
    <source>
        <dbReference type="Pfam" id="PF02663"/>
    </source>
</evidence>
<dbReference type="SUPFAM" id="SSF143555">
    <property type="entry name" value="FwdE-like"/>
    <property type="match status" value="1"/>
</dbReference>
<comment type="caution">
    <text evidence="2">The sequence shown here is derived from an EMBL/GenBank/DDBJ whole genome shotgun (WGS) entry which is preliminary data.</text>
</comment>
<dbReference type="GeneID" id="5055215"/>
<name>A0A7L4P9Z1_9CREN</name>
<evidence type="ECO:0000313" key="3">
    <source>
        <dbReference type="Proteomes" id="UP000554766"/>
    </source>
</evidence>
<dbReference type="RefSeq" id="WP_011900753.1">
    <property type="nucleotide sequence ID" value="NZ_JAAVJF010000002.1"/>
</dbReference>
<organism evidence="2 3">
    <name type="scientific">Pyrobaculum arsenaticum</name>
    <dbReference type="NCBI Taxonomy" id="121277"/>
    <lineage>
        <taxon>Archaea</taxon>
        <taxon>Thermoproteota</taxon>
        <taxon>Thermoprotei</taxon>
        <taxon>Thermoproteales</taxon>
        <taxon>Thermoproteaceae</taxon>
        <taxon>Pyrobaculum</taxon>
    </lineage>
</organism>
<dbReference type="OMA" id="PPWCKDD"/>
<dbReference type="Pfam" id="PF02663">
    <property type="entry name" value="FmdE"/>
    <property type="match status" value="1"/>
</dbReference>
<dbReference type="AlphaFoldDB" id="A0A7L4P9Z1"/>
<evidence type="ECO:0000313" key="2">
    <source>
        <dbReference type="EMBL" id="NYR15434.1"/>
    </source>
</evidence>
<dbReference type="Proteomes" id="UP000554766">
    <property type="component" value="Unassembled WGS sequence"/>
</dbReference>
<dbReference type="EMBL" id="JAAVJF010000002">
    <property type="protein sequence ID" value="NYR15434.1"/>
    <property type="molecule type" value="Genomic_DNA"/>
</dbReference>
<gene>
    <name evidence="2" type="ORF">HC235_05620</name>
</gene>
<dbReference type="InterPro" id="IPR003814">
    <property type="entry name" value="FmdEsu_dom"/>
</dbReference>
<protein>
    <submittedName>
        <fullName evidence="2">FmdE protein</fullName>
    </submittedName>
</protein>
<sequence length="322" mass="35430">MKGCNPHNVACAFKELGRKLLALIEEKIGALGPENAFVATNAKFLTSRGYSVAPVMTAFLEKGLELYYNVVPVHSPYYADLHLVAYNKDSSKGVYARVARSAVEKIAACDRATADYIKWEPLSPGGAEGWSDKARYLTILAAWLSGASHELLLGAELHNHVCPGLISGYLIIRRLEELGLLKQGVEIKLVSAPPWCKDDLLIQVLDATPGKRNFSVKFLTEDRRQELRRSLGGDPAYIAFIHDRGREEVLVISFDWEKAREIAGVVGDTPSSKLAMSAALLRHLDEAAQLIHVKHVEAGDPELFEKASLSGTDPYKTVLLHE</sequence>
<keyword evidence="3" id="KW-1185">Reference proteome</keyword>
<reference evidence="2 3" key="1">
    <citation type="journal article" date="2020" name="Nat. Commun.">
        <title>The structures of two archaeal type IV pili illuminate evolutionary relationships.</title>
        <authorList>
            <person name="Wang F."/>
            <person name="Baquero D.P."/>
            <person name="Su Z."/>
            <person name="Beltran L.C."/>
            <person name="Prangishvili D."/>
            <person name="Krupovic M."/>
            <person name="Egelman E.H."/>
        </authorList>
    </citation>
    <scope>NUCLEOTIDE SEQUENCE [LARGE SCALE GENOMIC DNA]</scope>
    <source>
        <strain evidence="2 3">2GA</strain>
    </source>
</reference>
<dbReference type="Gene3D" id="3.30.1330.130">
    <property type="match status" value="1"/>
</dbReference>
<accession>A0A7L4P9Z1</accession>
<proteinExistence type="predicted"/>